<feature type="region of interest" description="Disordered" evidence="1">
    <location>
        <begin position="130"/>
        <end position="224"/>
    </location>
</feature>
<dbReference type="GO" id="GO:0006357">
    <property type="term" value="P:regulation of transcription by RNA polymerase II"/>
    <property type="evidence" value="ECO:0007669"/>
    <property type="project" value="TreeGrafter"/>
</dbReference>
<dbReference type="PANTHER" id="PTHR47805">
    <property type="entry name" value="SAGA-ASSOCIATED FACTOR 73"/>
    <property type="match status" value="1"/>
</dbReference>
<evidence type="ECO:0000313" key="4">
    <source>
        <dbReference type="Proteomes" id="UP000285326"/>
    </source>
</evidence>
<proteinExistence type="predicted"/>
<reference evidence="3 4" key="1">
    <citation type="journal article" date="2018" name="BMC Genomics">
        <title>Comparative genome analyses reveal sequence features reflecting distinct modes of host-adaptation between dicot and monocot powdery mildew.</title>
        <authorList>
            <person name="Wu Y."/>
            <person name="Ma X."/>
            <person name="Pan Z."/>
            <person name="Kale S.D."/>
            <person name="Song Y."/>
            <person name="King H."/>
            <person name="Zhang Q."/>
            <person name="Presley C."/>
            <person name="Deng X."/>
            <person name="Wei C.I."/>
            <person name="Xiao S."/>
        </authorList>
    </citation>
    <scope>NUCLEOTIDE SEQUENCE [LARGE SCALE GENOMIC DNA]</scope>
    <source>
        <strain evidence="3">UMSG1</strain>
    </source>
</reference>
<feature type="domain" description="SCA7" evidence="2">
    <location>
        <begin position="217"/>
        <end position="282"/>
    </location>
</feature>
<dbReference type="AlphaFoldDB" id="A0A420IJ41"/>
<gene>
    <name evidence="3" type="ORF">GcM1_239122</name>
</gene>
<dbReference type="PANTHER" id="PTHR47805:SF1">
    <property type="entry name" value="SAGA-ASSOCIATED FACTOR 73"/>
    <property type="match status" value="1"/>
</dbReference>
<dbReference type="InterPro" id="IPR013243">
    <property type="entry name" value="SCA7_dom"/>
</dbReference>
<dbReference type="EMBL" id="MCBS01023913">
    <property type="protein sequence ID" value="RKF74541.1"/>
    <property type="molecule type" value="Genomic_DNA"/>
</dbReference>
<dbReference type="PROSITE" id="PS51505">
    <property type="entry name" value="SCA7"/>
    <property type="match status" value="1"/>
</dbReference>
<feature type="region of interest" description="Disordered" evidence="1">
    <location>
        <begin position="1"/>
        <end position="72"/>
    </location>
</feature>
<dbReference type="Proteomes" id="UP000285326">
    <property type="component" value="Unassembled WGS sequence"/>
</dbReference>
<evidence type="ECO:0000259" key="2">
    <source>
        <dbReference type="PROSITE" id="PS51505"/>
    </source>
</evidence>
<dbReference type="GO" id="GO:1904802">
    <property type="term" value="P:RITS complex assembly"/>
    <property type="evidence" value="ECO:0007669"/>
    <property type="project" value="TreeGrafter"/>
</dbReference>
<dbReference type="GO" id="GO:0031048">
    <property type="term" value="P:regulatory ncRNA-mediated heterochromatin formation"/>
    <property type="evidence" value="ECO:0007669"/>
    <property type="project" value="TreeGrafter"/>
</dbReference>
<feature type="compositionally biased region" description="Basic residues" evidence="1">
    <location>
        <begin position="34"/>
        <end position="46"/>
    </location>
</feature>
<dbReference type="Gene3D" id="6.10.140.670">
    <property type="match status" value="1"/>
</dbReference>
<evidence type="ECO:0000256" key="1">
    <source>
        <dbReference type="SAM" id="MobiDB-lite"/>
    </source>
</evidence>
<sequence length="417" mass="46684">MSSKALLASENDSKTKTTLKKGLHGEKFKSGTIKLKKPAPTHKKPGNWRDGSVIDGSSEQEDNKIDAVSIDISPDSSGPIVNILDDAARETFPTGRPLEDPPDLRRCIICKKIVLKDVSGPHVAACNRFKKQKALRKKEQKEARERERREAEGVANDDYFEEDGDFKNGNGIKLRKKGAGSKTDFIDDKKGKKRKADTDADRGPRLKKKKEEPKPKLPKQRGPVDVERQCGVMKDGVPCARSLTCKSHSMGAKRAVAGRSLPYDFLLAAYQKKNQARQQSKLFKINYYYLSSVSDKLVEAAIDANAPLEDDDMMLGPIDSDEELSTVMQGLSKWNPQPAVLPIVQIPIDRKYMRERLREQLSQATNGFTLNIFKIKMIPEDEEEDAEGERDEIEDEASRKLSFTVGNRKSVGLEIKN</sequence>
<evidence type="ECO:0000313" key="3">
    <source>
        <dbReference type="EMBL" id="RKF74541.1"/>
    </source>
</evidence>
<accession>A0A420IJ41</accession>
<comment type="caution">
    <text evidence="3">The sequence shown here is derived from an EMBL/GenBank/DDBJ whole genome shotgun (WGS) entry which is preliminary data.</text>
</comment>
<feature type="compositionally biased region" description="Basic and acidic residues" evidence="1">
    <location>
        <begin position="137"/>
        <end position="152"/>
    </location>
</feature>
<dbReference type="Pfam" id="PF08313">
    <property type="entry name" value="SCA7"/>
    <property type="match status" value="1"/>
</dbReference>
<dbReference type="GO" id="GO:0000124">
    <property type="term" value="C:SAGA complex"/>
    <property type="evidence" value="ECO:0007669"/>
    <property type="project" value="InterPro"/>
</dbReference>
<dbReference type="InterPro" id="IPR037804">
    <property type="entry name" value="SGF73"/>
</dbReference>
<feature type="compositionally biased region" description="Basic and acidic residues" evidence="1">
    <location>
        <begin position="184"/>
        <end position="215"/>
    </location>
</feature>
<protein>
    <submittedName>
        <fullName evidence="3">SAGA-associated factor 73</fullName>
    </submittedName>
</protein>
<name>A0A420IJ41_9PEZI</name>
<organism evidence="3 4">
    <name type="scientific">Golovinomyces cichoracearum</name>
    <dbReference type="NCBI Taxonomy" id="62708"/>
    <lineage>
        <taxon>Eukaryota</taxon>
        <taxon>Fungi</taxon>
        <taxon>Dikarya</taxon>
        <taxon>Ascomycota</taxon>
        <taxon>Pezizomycotina</taxon>
        <taxon>Leotiomycetes</taxon>
        <taxon>Erysiphales</taxon>
        <taxon>Erysiphaceae</taxon>
        <taxon>Golovinomyces</taxon>
    </lineage>
</organism>